<dbReference type="AlphaFoldDB" id="C4WPU8"/>
<name>C4WPU8_9HYPH</name>
<feature type="binding site" evidence="2">
    <location>
        <position position="17"/>
    </location>
    <ligand>
        <name>Zn(2+)</name>
        <dbReference type="ChEBI" id="CHEBI:29105"/>
        <label>1</label>
    </ligand>
</feature>
<feature type="binding site" evidence="2">
    <location>
        <position position="15"/>
    </location>
    <ligand>
        <name>Zn(2+)</name>
        <dbReference type="ChEBI" id="CHEBI:29105"/>
        <label>2</label>
    </ligand>
</feature>
<feature type="binding site" evidence="2">
    <location>
        <position position="112"/>
    </location>
    <ligand>
        <name>Zn(2+)</name>
        <dbReference type="ChEBI" id="CHEBI:29105"/>
        <label>2</label>
    </ligand>
</feature>
<dbReference type="SUPFAM" id="SSF63992">
    <property type="entry name" value="Dipeptide transport protein"/>
    <property type="match status" value="1"/>
</dbReference>
<dbReference type="CDD" id="cd08770">
    <property type="entry name" value="DAP_dppA_3"/>
    <property type="match status" value="1"/>
</dbReference>
<dbReference type="Gene3D" id="3.40.50.10780">
    <property type="entry name" value="Dipeptide transport protein"/>
    <property type="match status" value="1"/>
</dbReference>
<reference evidence="3 4" key="1">
    <citation type="submission" date="2009-05" db="EMBL/GenBank/DDBJ databases">
        <authorList>
            <person name="Setubal J.C."/>
            <person name="Boyle S."/>
            <person name="Crasta O.R."/>
            <person name="Gillespie J.J."/>
            <person name="Kenyon R.W."/>
            <person name="Lu J."/>
            <person name="Mane S."/>
            <person name="Nagrani S."/>
            <person name="Shallom J.M."/>
            <person name="Shallom S."/>
            <person name="Shukla M."/>
            <person name="Snyder E.E."/>
            <person name="Sobral B.W."/>
            <person name="Wattam A.R."/>
            <person name="Will R."/>
            <person name="Williams K."/>
            <person name="Yoo H."/>
            <person name="Munk C."/>
            <person name="Tapia R."/>
            <person name="Green L."/>
            <person name="Rogers Y."/>
            <person name="Detter J.C."/>
            <person name="Bruce D."/>
            <person name="Brettin T.S."/>
            <person name="Tsolis R."/>
        </authorList>
    </citation>
    <scope>NUCLEOTIDE SEQUENCE [LARGE SCALE GENOMIC DNA]</scope>
    <source>
        <strain evidence="3 4">LMG 3301</strain>
    </source>
</reference>
<comment type="caution">
    <text evidence="3">The sequence shown here is derived from an EMBL/GenBank/DDBJ whole genome shotgun (WGS) entry which is preliminary data.</text>
</comment>
<dbReference type="Proteomes" id="UP000004386">
    <property type="component" value="Unassembled WGS sequence"/>
</dbReference>
<dbReference type="HOGENOM" id="CLU_086038_2_0_5"/>
<dbReference type="PIRSF" id="PIRSF015853">
    <property type="entry name" value="Pep_DppA"/>
    <property type="match status" value="1"/>
</dbReference>
<keyword evidence="2" id="KW-0479">Metal-binding</keyword>
<protein>
    <submittedName>
        <fullName evidence="3">Dipeptide ABC transporter, transport associated protein</fullName>
    </submittedName>
</protein>
<evidence type="ECO:0000313" key="4">
    <source>
        <dbReference type="Proteomes" id="UP000004386"/>
    </source>
</evidence>
<dbReference type="GO" id="GO:0046872">
    <property type="term" value="F:metal ion binding"/>
    <property type="evidence" value="ECO:0007669"/>
    <property type="project" value="UniProtKB-KW"/>
</dbReference>
<dbReference type="Gene3D" id="3.30.1360.130">
    <property type="entry name" value="Dipeptide transport protein"/>
    <property type="match status" value="1"/>
</dbReference>
<sequence>MRIRSEVMKIFISADIEGTAGITNWDEARKGHADYEEFREYMTDELVAACEGARAAGAKEIVVKDAHSTARNLILSKLPDYVRIVRGWSGHPDAMMFGIDRSFSAALYTGYHNKAGTDTNPLAHTLTGTVSRMLINGEVASEFTLNALCAARYGVPSTFLSGDSGMCSEAHEFVSGIRTVATSEGHGPATSSLSPQAAVKAIRDGVERSLSRDLSKCLPKLANTFELIVEYTNPIEAYRGSWYPGIEHPAPRTLLFRANDFFDIQRAIRFVV</sequence>
<accession>C4WPU8</accession>
<dbReference type="InterPro" id="IPR007035">
    <property type="entry name" value="Peptidase_M55"/>
</dbReference>
<organism evidence="3 4">
    <name type="scientific">Brucella intermedia LMG 3301</name>
    <dbReference type="NCBI Taxonomy" id="641118"/>
    <lineage>
        <taxon>Bacteria</taxon>
        <taxon>Pseudomonadati</taxon>
        <taxon>Pseudomonadota</taxon>
        <taxon>Alphaproteobacteria</taxon>
        <taxon>Hyphomicrobiales</taxon>
        <taxon>Brucellaceae</taxon>
        <taxon>Brucella/Ochrobactrum group</taxon>
        <taxon>Brucella</taxon>
    </lineage>
</organism>
<feature type="active site" description="Nucleophile" evidence="1">
    <location>
        <position position="124"/>
    </location>
</feature>
<proteinExistence type="predicted"/>
<evidence type="ECO:0000313" key="3">
    <source>
        <dbReference type="EMBL" id="EEQ94291.1"/>
    </source>
</evidence>
<keyword evidence="2" id="KW-0862">Zinc</keyword>
<evidence type="ECO:0000256" key="1">
    <source>
        <dbReference type="PIRSR" id="PIRSR015853-1"/>
    </source>
</evidence>
<evidence type="ECO:0000256" key="2">
    <source>
        <dbReference type="PIRSR" id="PIRSR015853-2"/>
    </source>
</evidence>
<feature type="binding site" evidence="2">
    <location>
        <position position="67"/>
    </location>
    <ligand>
        <name>Zn(2+)</name>
        <dbReference type="ChEBI" id="CHEBI:29105"/>
        <label>2</label>
    </ligand>
</feature>
<feature type="binding site" evidence="2">
    <location>
        <position position="15"/>
    </location>
    <ligand>
        <name>Zn(2+)</name>
        <dbReference type="ChEBI" id="CHEBI:29105"/>
        <label>1</label>
    </ligand>
</feature>
<dbReference type="Pfam" id="PF04951">
    <property type="entry name" value="Peptidase_M55"/>
    <property type="match status" value="1"/>
</dbReference>
<gene>
    <name evidence="3" type="ORF">OINT_2001517</name>
</gene>
<dbReference type="InterPro" id="IPR036177">
    <property type="entry name" value="Peptidase_M55_sf"/>
</dbReference>
<feature type="binding site" evidence="2">
    <location>
        <position position="142"/>
    </location>
    <ligand>
        <name>Zn(2+)</name>
        <dbReference type="ChEBI" id="CHEBI:29105"/>
        <label>2</label>
    </ligand>
</feature>
<dbReference type="EMBL" id="ACQA01000002">
    <property type="protein sequence ID" value="EEQ94291.1"/>
    <property type="molecule type" value="Genomic_DNA"/>
</dbReference>
<dbReference type="InterPro" id="IPR027476">
    <property type="entry name" value="DppA_N"/>
</dbReference>